<evidence type="ECO:0000256" key="2">
    <source>
        <dbReference type="SAM" id="MobiDB-lite"/>
    </source>
</evidence>
<gene>
    <name evidence="4" type="ORF">H4696_001131</name>
</gene>
<feature type="compositionally biased region" description="Low complexity" evidence="2">
    <location>
        <begin position="165"/>
        <end position="180"/>
    </location>
</feature>
<dbReference type="EMBL" id="JADBEG010000001">
    <property type="protein sequence ID" value="MBE1494031.1"/>
    <property type="molecule type" value="Genomic_DNA"/>
</dbReference>
<proteinExistence type="inferred from homology"/>
<dbReference type="PRINTS" id="PR01438">
    <property type="entry name" value="UNVRSLSTRESS"/>
</dbReference>
<accession>A0ABR9HSX9</accession>
<dbReference type="InterPro" id="IPR006016">
    <property type="entry name" value="UspA"/>
</dbReference>
<dbReference type="Gene3D" id="3.40.50.620">
    <property type="entry name" value="HUPs"/>
    <property type="match status" value="2"/>
</dbReference>
<dbReference type="RefSeq" id="WP_086862928.1">
    <property type="nucleotide sequence ID" value="NZ_JADBEG010000001.1"/>
</dbReference>
<evidence type="ECO:0000259" key="3">
    <source>
        <dbReference type="Pfam" id="PF00582"/>
    </source>
</evidence>
<evidence type="ECO:0000313" key="5">
    <source>
        <dbReference type="Proteomes" id="UP000631670"/>
    </source>
</evidence>
<name>A0ABR9HSX9_9PSEU</name>
<comment type="similarity">
    <text evidence="1">Belongs to the universal stress protein A family.</text>
</comment>
<feature type="domain" description="UspA" evidence="3">
    <location>
        <begin position="11"/>
        <end position="42"/>
    </location>
</feature>
<dbReference type="Pfam" id="PF00582">
    <property type="entry name" value="Usp"/>
    <property type="match status" value="1"/>
</dbReference>
<evidence type="ECO:0000256" key="1">
    <source>
        <dbReference type="ARBA" id="ARBA00008791"/>
    </source>
</evidence>
<dbReference type="SUPFAM" id="SSF52402">
    <property type="entry name" value="Adenine nucleotide alpha hydrolases-like"/>
    <property type="match status" value="2"/>
</dbReference>
<dbReference type="InterPro" id="IPR014729">
    <property type="entry name" value="Rossmann-like_a/b/a_fold"/>
</dbReference>
<organism evidence="4 5">
    <name type="scientific">Amycolatopsis lexingtonensis</name>
    <dbReference type="NCBI Taxonomy" id="218822"/>
    <lineage>
        <taxon>Bacteria</taxon>
        <taxon>Bacillati</taxon>
        <taxon>Actinomycetota</taxon>
        <taxon>Actinomycetes</taxon>
        <taxon>Pseudonocardiales</taxon>
        <taxon>Pseudonocardiaceae</taxon>
        <taxon>Amycolatopsis</taxon>
    </lineage>
</organism>
<feature type="region of interest" description="Disordered" evidence="2">
    <location>
        <begin position="155"/>
        <end position="180"/>
    </location>
</feature>
<protein>
    <recommendedName>
        <fullName evidence="3">UspA domain-containing protein</fullName>
    </recommendedName>
</protein>
<dbReference type="Proteomes" id="UP000631670">
    <property type="component" value="Unassembled WGS sequence"/>
</dbReference>
<reference evidence="4 5" key="1">
    <citation type="submission" date="2020-10" db="EMBL/GenBank/DDBJ databases">
        <title>Sequencing the genomes of 1000 actinobacteria strains.</title>
        <authorList>
            <person name="Klenk H.-P."/>
        </authorList>
    </citation>
    <scope>NUCLEOTIDE SEQUENCE [LARGE SCALE GENOMIC DNA]</scope>
    <source>
        <strain evidence="4 5">DSM 44653</strain>
    </source>
</reference>
<sequence>MARCGDVEVPGSRGLGGFTGLVAGSVAVAVTSHGHCPVVVVRGVDGSPSDTAAIPFAFQAADARGVPLVAVRTWMDQAIAIGWAAAPATNRTAIRDEQRRLLGKWLEPYRTRYPGVLVQPQIATDRPAPALLEHARTAQHVTAIRVLPGGFRCGTAERGAGGSSGSLRPGRSPTGSTVDT</sequence>
<dbReference type="InterPro" id="IPR006015">
    <property type="entry name" value="Universal_stress_UspA"/>
</dbReference>
<comment type="caution">
    <text evidence="4">The sequence shown here is derived from an EMBL/GenBank/DDBJ whole genome shotgun (WGS) entry which is preliminary data.</text>
</comment>
<keyword evidence="5" id="KW-1185">Reference proteome</keyword>
<evidence type="ECO:0000313" key="4">
    <source>
        <dbReference type="EMBL" id="MBE1494031.1"/>
    </source>
</evidence>